<accession>A0ABR7DYR0</accession>
<protein>
    <submittedName>
        <fullName evidence="2">Glycosyltransferase family 4 protein</fullName>
    </submittedName>
</protein>
<dbReference type="CDD" id="cd03801">
    <property type="entry name" value="GT4_PimA-like"/>
    <property type="match status" value="1"/>
</dbReference>
<dbReference type="Pfam" id="PF00534">
    <property type="entry name" value="Glycos_transf_1"/>
    <property type="match status" value="1"/>
</dbReference>
<dbReference type="PANTHER" id="PTHR12526">
    <property type="entry name" value="GLYCOSYLTRANSFERASE"/>
    <property type="match status" value="1"/>
</dbReference>
<evidence type="ECO:0000313" key="2">
    <source>
        <dbReference type="EMBL" id="MBC5642647.1"/>
    </source>
</evidence>
<dbReference type="InterPro" id="IPR001296">
    <property type="entry name" value="Glyco_trans_1"/>
</dbReference>
<evidence type="ECO:0000313" key="3">
    <source>
        <dbReference type="Proteomes" id="UP000644010"/>
    </source>
</evidence>
<proteinExistence type="predicted"/>
<evidence type="ECO:0000259" key="1">
    <source>
        <dbReference type="Pfam" id="PF00534"/>
    </source>
</evidence>
<keyword evidence="3" id="KW-1185">Reference proteome</keyword>
<organism evidence="2 3">
    <name type="scientific">Parabacteroides segnis</name>
    <dbReference type="NCBI Taxonomy" id="2763058"/>
    <lineage>
        <taxon>Bacteria</taxon>
        <taxon>Pseudomonadati</taxon>
        <taxon>Bacteroidota</taxon>
        <taxon>Bacteroidia</taxon>
        <taxon>Bacteroidales</taxon>
        <taxon>Tannerellaceae</taxon>
        <taxon>Parabacteroides</taxon>
    </lineage>
</organism>
<dbReference type="RefSeq" id="WP_186958830.1">
    <property type="nucleotide sequence ID" value="NZ_JACOOI010000005.1"/>
</dbReference>
<dbReference type="PANTHER" id="PTHR12526:SF630">
    <property type="entry name" value="GLYCOSYLTRANSFERASE"/>
    <property type="match status" value="1"/>
</dbReference>
<dbReference type="SUPFAM" id="SSF53756">
    <property type="entry name" value="UDP-Glycosyltransferase/glycogen phosphorylase"/>
    <property type="match status" value="1"/>
</dbReference>
<sequence>MNIAVIQDQAVFKYDNKYYRKSLTEFDKYLKLCDHLFYCCSIKSIGSSLALEMKLIDLSRVTIIELKKERLFVSKINKNIIQNIIFNVDLVFVKMPSLSLGRYALHLLQKEQIKYVTEVVGCAFDVFWYYGLKGKILALPNYLVAWYYIKKSKSVIYVTNRFLQKRYPTKGLCLSCSNVRIDVVDNILNRNSYQQGDVLKIGTISPVDRTFRGQITVLKAMNLLKGRGIIVKYFLVGGGRSDRLQKIASALSIQDQVFFLGELTHDKVISFLDTIDAYVHPSKAEGLPRALIEAMSRGRLAIGAKTGGIPELLPSEYIFEKGDYRKLSNIVEHLSVQDFETQGRANYLVSQQYRMSILDDKRVNFINKIMRL</sequence>
<name>A0ABR7DYR0_9BACT</name>
<dbReference type="Proteomes" id="UP000644010">
    <property type="component" value="Unassembled WGS sequence"/>
</dbReference>
<gene>
    <name evidence="2" type="ORF">H8S77_07065</name>
</gene>
<comment type="caution">
    <text evidence="2">The sequence shown here is derived from an EMBL/GenBank/DDBJ whole genome shotgun (WGS) entry which is preliminary data.</text>
</comment>
<dbReference type="EMBL" id="JACOOI010000005">
    <property type="protein sequence ID" value="MBC5642647.1"/>
    <property type="molecule type" value="Genomic_DNA"/>
</dbReference>
<feature type="domain" description="Glycosyl transferase family 1" evidence="1">
    <location>
        <begin position="213"/>
        <end position="329"/>
    </location>
</feature>
<dbReference type="Gene3D" id="3.40.50.2000">
    <property type="entry name" value="Glycogen Phosphorylase B"/>
    <property type="match status" value="2"/>
</dbReference>
<reference evidence="2 3" key="1">
    <citation type="submission" date="2020-08" db="EMBL/GenBank/DDBJ databases">
        <title>Genome public.</title>
        <authorList>
            <person name="Liu C."/>
            <person name="Sun Q."/>
        </authorList>
    </citation>
    <scope>NUCLEOTIDE SEQUENCE [LARGE SCALE GENOMIC DNA]</scope>
    <source>
        <strain evidence="2 3">BX2</strain>
    </source>
</reference>